<dbReference type="Pfam" id="PF20060">
    <property type="entry name" value="DUF6459"/>
    <property type="match status" value="1"/>
</dbReference>
<feature type="region of interest" description="Disordered" evidence="1">
    <location>
        <begin position="1"/>
        <end position="30"/>
    </location>
</feature>
<proteinExistence type="predicted"/>
<dbReference type="Proteomes" id="UP000176288">
    <property type="component" value="Chromosome"/>
</dbReference>
<sequence>MPTLTIRKPTDFSNGVTRPTKPQNNQSAQVKRTCKAPKVKEICSLWFAGPQSEVKAPNPQYLDAEGLPLPNPAQWTRTATRAVFEMLMGYRILSTQNRWTDLQTQRKLKELQAQWQQKHPSKKISLIKVGGSHAAMAGPFSVESSAWVKINGTIHTLAIRLEAKKGRWIMTSVDILNV</sequence>
<evidence type="ECO:0000256" key="1">
    <source>
        <dbReference type="SAM" id="MobiDB-lite"/>
    </source>
</evidence>
<dbReference type="RefSeq" id="WP_071163936.1">
    <property type="nucleotide sequence ID" value="NZ_CP017812.1"/>
</dbReference>
<accession>A0A1D9MJW9</accession>
<dbReference type="KEGG" id="avu:BK816_03480"/>
<evidence type="ECO:0000313" key="3">
    <source>
        <dbReference type="Proteomes" id="UP000176288"/>
    </source>
</evidence>
<keyword evidence="3" id="KW-1185">Reference proteome</keyword>
<dbReference type="InterPro" id="IPR045596">
    <property type="entry name" value="DUF6459"/>
</dbReference>
<dbReference type="AlphaFoldDB" id="A0A1D9MJW9"/>
<dbReference type="EMBL" id="CP017812">
    <property type="protein sequence ID" value="AOZ72470.1"/>
    <property type="molecule type" value="Genomic_DNA"/>
</dbReference>
<feature type="compositionally biased region" description="Polar residues" evidence="1">
    <location>
        <begin position="11"/>
        <end position="30"/>
    </location>
</feature>
<reference evidence="2 3" key="1">
    <citation type="submission" date="2016-10" db="EMBL/GenBank/DDBJ databases">
        <title>Actinomyces aegypiusis sp. nov., isolated from the Aegypius monachus in Qinghai Tibet Plateau China.</title>
        <authorList>
            <person name="Wang Y."/>
        </authorList>
    </citation>
    <scope>NUCLEOTIDE SEQUENCE [LARGE SCALE GENOMIC DNA]</scope>
    <source>
        <strain evidence="2 3">VUL4_3</strain>
    </source>
</reference>
<gene>
    <name evidence="2" type="ORF">BK816_03480</name>
</gene>
<organism evidence="2 3">
    <name type="scientific">Boudabousia tangfeifanii</name>
    <dbReference type="NCBI Taxonomy" id="1912795"/>
    <lineage>
        <taxon>Bacteria</taxon>
        <taxon>Bacillati</taxon>
        <taxon>Actinomycetota</taxon>
        <taxon>Actinomycetes</taxon>
        <taxon>Actinomycetales</taxon>
        <taxon>Actinomycetaceae</taxon>
        <taxon>Boudabousia</taxon>
    </lineage>
</organism>
<evidence type="ECO:0000313" key="2">
    <source>
        <dbReference type="EMBL" id="AOZ72470.1"/>
    </source>
</evidence>
<name>A0A1D9MJW9_9ACTO</name>
<dbReference type="OrthoDB" id="3731420at2"/>
<protein>
    <submittedName>
        <fullName evidence="2">Uncharacterized protein</fullName>
    </submittedName>
</protein>